<evidence type="ECO:0000256" key="2">
    <source>
        <dbReference type="SAM" id="Phobius"/>
    </source>
</evidence>
<organism evidence="3 4">
    <name type="scientific">Parasitella parasitica</name>
    <dbReference type="NCBI Taxonomy" id="35722"/>
    <lineage>
        <taxon>Eukaryota</taxon>
        <taxon>Fungi</taxon>
        <taxon>Fungi incertae sedis</taxon>
        <taxon>Mucoromycota</taxon>
        <taxon>Mucoromycotina</taxon>
        <taxon>Mucoromycetes</taxon>
        <taxon>Mucorales</taxon>
        <taxon>Mucorineae</taxon>
        <taxon>Mucoraceae</taxon>
        <taxon>Parasitella</taxon>
    </lineage>
</organism>
<reference evidence="3 4" key="1">
    <citation type="submission" date="2014-09" db="EMBL/GenBank/DDBJ databases">
        <authorList>
            <person name="Ellenberger Sabrina"/>
        </authorList>
    </citation>
    <scope>NUCLEOTIDE SEQUENCE [LARGE SCALE GENOMIC DNA]</scope>
    <source>
        <strain evidence="3 4">CBS 412.66</strain>
    </source>
</reference>
<feature type="transmembrane region" description="Helical" evidence="2">
    <location>
        <begin position="15"/>
        <end position="35"/>
    </location>
</feature>
<accession>A0A0B7MY26</accession>
<dbReference type="Proteomes" id="UP000054107">
    <property type="component" value="Unassembled WGS sequence"/>
</dbReference>
<gene>
    <name evidence="3" type="primary">PARPA_03639.1 scaffold 9253</name>
</gene>
<name>A0A0B7MY26_9FUNG</name>
<keyword evidence="2" id="KW-0812">Transmembrane</keyword>
<evidence type="ECO:0000313" key="3">
    <source>
        <dbReference type="EMBL" id="CEP10022.1"/>
    </source>
</evidence>
<evidence type="ECO:0000313" key="4">
    <source>
        <dbReference type="Proteomes" id="UP000054107"/>
    </source>
</evidence>
<sequence>MAVTGRLADIAQKSAVLLLAGTTVYYMVNVGMLVNRRMELKRQGKLHEELARLNDVLEAQQAQKSLHAETSTTPTPFPDTGRPGELVKDL</sequence>
<protein>
    <submittedName>
        <fullName evidence="3">Uncharacterized protein</fullName>
    </submittedName>
</protein>
<evidence type="ECO:0000256" key="1">
    <source>
        <dbReference type="SAM" id="MobiDB-lite"/>
    </source>
</evidence>
<proteinExistence type="predicted"/>
<feature type="region of interest" description="Disordered" evidence="1">
    <location>
        <begin position="61"/>
        <end position="90"/>
    </location>
</feature>
<feature type="compositionally biased region" description="Polar residues" evidence="1">
    <location>
        <begin position="61"/>
        <end position="74"/>
    </location>
</feature>
<dbReference type="AlphaFoldDB" id="A0A0B7MY26"/>
<keyword evidence="2" id="KW-0472">Membrane</keyword>
<keyword evidence="2" id="KW-1133">Transmembrane helix</keyword>
<dbReference type="EMBL" id="LN723087">
    <property type="protein sequence ID" value="CEP10022.1"/>
    <property type="molecule type" value="Genomic_DNA"/>
</dbReference>
<dbReference type="OrthoDB" id="2359716at2759"/>
<keyword evidence="4" id="KW-1185">Reference proteome</keyword>